<evidence type="ECO:0000313" key="1">
    <source>
        <dbReference type="EMBL" id="KAK4022669.1"/>
    </source>
</evidence>
<dbReference type="Proteomes" id="UP001234178">
    <property type="component" value="Unassembled WGS sequence"/>
</dbReference>
<accession>A0ABR0AC14</accession>
<organism evidence="1 2">
    <name type="scientific">Daphnia magna</name>
    <dbReference type="NCBI Taxonomy" id="35525"/>
    <lineage>
        <taxon>Eukaryota</taxon>
        <taxon>Metazoa</taxon>
        <taxon>Ecdysozoa</taxon>
        <taxon>Arthropoda</taxon>
        <taxon>Crustacea</taxon>
        <taxon>Branchiopoda</taxon>
        <taxon>Diplostraca</taxon>
        <taxon>Cladocera</taxon>
        <taxon>Anomopoda</taxon>
        <taxon>Daphniidae</taxon>
        <taxon>Daphnia</taxon>
    </lineage>
</organism>
<protein>
    <submittedName>
        <fullName evidence="1">Uncharacterized protein</fullName>
    </submittedName>
</protein>
<keyword evidence="2" id="KW-1185">Reference proteome</keyword>
<dbReference type="EMBL" id="JAOYFB010000037">
    <property type="protein sequence ID" value="KAK4022669.1"/>
    <property type="molecule type" value="Genomic_DNA"/>
</dbReference>
<reference evidence="1 2" key="1">
    <citation type="journal article" date="2023" name="Nucleic Acids Res.">
        <title>The hologenome of Daphnia magna reveals possible DNA methylation and microbiome-mediated evolution of the host genome.</title>
        <authorList>
            <person name="Chaturvedi A."/>
            <person name="Li X."/>
            <person name="Dhandapani V."/>
            <person name="Marshall H."/>
            <person name="Kissane S."/>
            <person name="Cuenca-Cambronero M."/>
            <person name="Asole G."/>
            <person name="Calvet F."/>
            <person name="Ruiz-Romero M."/>
            <person name="Marangio P."/>
            <person name="Guigo R."/>
            <person name="Rago D."/>
            <person name="Mirbahai L."/>
            <person name="Eastwood N."/>
            <person name="Colbourne J.K."/>
            <person name="Zhou J."/>
            <person name="Mallon E."/>
            <person name="Orsini L."/>
        </authorList>
    </citation>
    <scope>NUCLEOTIDE SEQUENCE [LARGE SCALE GENOMIC DNA]</scope>
    <source>
        <strain evidence="1">LRV0_1</strain>
    </source>
</reference>
<sequence>METRRAASVTLKQQLKVDMKIIREKIRALIFFPPPLKTEKNVGGLERTQVTSENDAISQSSISFFCFEGGRRDIHARRARDREINNDILFAWLYHGLVSQTDR</sequence>
<proteinExistence type="predicted"/>
<name>A0ABR0AC14_9CRUS</name>
<comment type="caution">
    <text evidence="1">The sequence shown here is derived from an EMBL/GenBank/DDBJ whole genome shotgun (WGS) entry which is preliminary data.</text>
</comment>
<evidence type="ECO:0000313" key="2">
    <source>
        <dbReference type="Proteomes" id="UP001234178"/>
    </source>
</evidence>
<gene>
    <name evidence="1" type="ORF">OUZ56_008123</name>
</gene>